<comment type="caution">
    <text evidence="3">The sequence shown here is derived from an EMBL/GenBank/DDBJ whole genome shotgun (WGS) entry which is preliminary data.</text>
</comment>
<evidence type="ECO:0000313" key="8">
    <source>
        <dbReference type="Proteomes" id="UP000221918"/>
    </source>
</evidence>
<dbReference type="InterPro" id="IPR025034">
    <property type="entry name" value="DUF3948"/>
</dbReference>
<evidence type="ECO:0000313" key="3">
    <source>
        <dbReference type="EMBL" id="OUM47139.1"/>
    </source>
</evidence>
<evidence type="ECO:0000256" key="1">
    <source>
        <dbReference type="SAM" id="Phobius"/>
    </source>
</evidence>
<sequence>MNNITFNKLDFIGLASGAALLTAFIYALAQGLVL</sequence>
<dbReference type="EMBL" id="NUTL01000042">
    <property type="protein sequence ID" value="PHE98595.1"/>
    <property type="molecule type" value="Genomic_DNA"/>
</dbReference>
<dbReference type="Proteomes" id="UP000195321">
    <property type="component" value="Unassembled WGS sequence"/>
</dbReference>
<keyword evidence="1" id="KW-0472">Membrane</keyword>
<reference evidence="2" key="3">
    <citation type="submission" date="2019-07" db="EMBL/GenBank/DDBJ databases">
        <title>Phylogenomic Reclassification of ATCC Bacillus Strains and Various Taxa within the Genus Bacillus.</title>
        <authorList>
            <person name="Riojas M.A."/>
            <person name="Frank A.M."/>
            <person name="Fenn S.L."/>
            <person name="King S.P."/>
            <person name="Brower S.M."/>
            <person name="Hazbon M.H."/>
        </authorList>
    </citation>
    <scope>NUCLEOTIDE SEQUENCE</scope>
    <source>
        <strain evidence="2">NR-12239</strain>
    </source>
</reference>
<dbReference type="RefSeq" id="WP_016116987.1">
    <property type="nucleotide sequence ID" value="NZ_CM000743.1"/>
</dbReference>
<dbReference type="EMBL" id="NUDP01000035">
    <property type="protein sequence ID" value="PEM70364.1"/>
    <property type="molecule type" value="Genomic_DNA"/>
</dbReference>
<name>A0A1S9WVU7_9BACI</name>
<keyword evidence="1" id="KW-0812">Transmembrane</keyword>
<dbReference type="Proteomes" id="UP000219775">
    <property type="component" value="Unassembled WGS sequence"/>
</dbReference>
<dbReference type="KEGG" id="bmyc:DJ92_2797"/>
<evidence type="ECO:0000313" key="4">
    <source>
        <dbReference type="EMBL" id="PEM70364.1"/>
    </source>
</evidence>
<dbReference type="Pfam" id="PF13134">
    <property type="entry name" value="DUF3948"/>
    <property type="match status" value="1"/>
</dbReference>
<evidence type="ECO:0000313" key="5">
    <source>
        <dbReference type="EMBL" id="PHE98595.1"/>
    </source>
</evidence>
<evidence type="ECO:0000313" key="7">
    <source>
        <dbReference type="Proteomes" id="UP000219775"/>
    </source>
</evidence>
<dbReference type="Proteomes" id="UP001248134">
    <property type="component" value="Unassembled WGS sequence"/>
</dbReference>
<reference evidence="7 8" key="2">
    <citation type="submission" date="2017-09" db="EMBL/GenBank/DDBJ databases">
        <title>Large-scale bioinformatics analysis of Bacillus genomes uncovers conserved roles of natural products in bacterial physiology.</title>
        <authorList>
            <consortium name="Agbiome Team Llc"/>
            <person name="Bleich R.M."/>
            <person name="Grubbs K.J."/>
            <person name="Santa Maria K.C."/>
            <person name="Allen S.E."/>
            <person name="Farag S."/>
            <person name="Shank E.A."/>
            <person name="Bowers A."/>
        </authorList>
    </citation>
    <scope>NUCLEOTIDE SEQUENCE [LARGE SCALE GENOMIC DNA]</scope>
    <source>
        <strain evidence="4 7">AFS009893</strain>
        <strain evidence="5 8">AFS037265</strain>
    </source>
</reference>
<evidence type="ECO:0000313" key="2">
    <source>
        <dbReference type="EMBL" id="MDR4327575.1"/>
    </source>
</evidence>
<protein>
    <submittedName>
        <fullName evidence="3">DUF3948 domain-containing protein</fullName>
    </submittedName>
    <submittedName>
        <fullName evidence="2">DUF3948 family protein</fullName>
    </submittedName>
</protein>
<proteinExistence type="predicted"/>
<accession>A0A1S9WVU7</accession>
<dbReference type="EMBL" id="VLYX01000018">
    <property type="protein sequence ID" value="MDR4327575.1"/>
    <property type="molecule type" value="Genomic_DNA"/>
</dbReference>
<dbReference type="AlphaFoldDB" id="A0A1S9WVU7"/>
<gene>
    <name evidence="3" type="ORF">BW425_19705</name>
    <name evidence="4" type="ORF">CN613_09045</name>
    <name evidence="5" type="ORF">COF81_11095</name>
    <name evidence="2" type="ORF">FOS08_17095</name>
</gene>
<organism evidence="3 6">
    <name type="scientific">Bacillus pseudomycoides</name>
    <dbReference type="NCBI Taxonomy" id="64104"/>
    <lineage>
        <taxon>Bacteria</taxon>
        <taxon>Bacillati</taxon>
        <taxon>Bacillota</taxon>
        <taxon>Bacilli</taxon>
        <taxon>Bacillales</taxon>
        <taxon>Bacillaceae</taxon>
        <taxon>Bacillus</taxon>
        <taxon>Bacillus cereus group</taxon>
    </lineage>
</organism>
<feature type="transmembrane region" description="Helical" evidence="1">
    <location>
        <begin position="12"/>
        <end position="33"/>
    </location>
</feature>
<dbReference type="GeneID" id="34215445"/>
<keyword evidence="1" id="KW-1133">Transmembrane helix</keyword>
<dbReference type="Proteomes" id="UP000221918">
    <property type="component" value="Unassembled WGS sequence"/>
</dbReference>
<reference evidence="3 6" key="1">
    <citation type="submission" date="2017-02" db="EMBL/GenBank/DDBJ databases">
        <title>Bacillus pseudomycoides isolate FSL K6-0042.</title>
        <authorList>
            <person name="Kovac J."/>
        </authorList>
    </citation>
    <scope>NUCLEOTIDE SEQUENCE [LARGE SCALE GENOMIC DNA]</scope>
    <source>
        <strain evidence="3 6">FSL K6-0042</strain>
    </source>
</reference>
<evidence type="ECO:0000313" key="6">
    <source>
        <dbReference type="Proteomes" id="UP000195321"/>
    </source>
</evidence>
<dbReference type="EMBL" id="MWPX01000027">
    <property type="protein sequence ID" value="OUM47139.1"/>
    <property type="molecule type" value="Genomic_DNA"/>
</dbReference>